<name>A0A9D4ITN1_DREPO</name>
<dbReference type="SMART" id="SM00320">
    <property type="entry name" value="WD40"/>
    <property type="match status" value="1"/>
</dbReference>
<dbReference type="InterPro" id="IPR036322">
    <property type="entry name" value="WD40_repeat_dom_sf"/>
</dbReference>
<keyword evidence="3" id="KW-0677">Repeat</keyword>
<proteinExistence type="predicted"/>
<dbReference type="GO" id="GO:0006886">
    <property type="term" value="P:intracellular protein transport"/>
    <property type="evidence" value="ECO:0007669"/>
    <property type="project" value="TreeGrafter"/>
</dbReference>
<accession>A0A9D4ITN1</accession>
<dbReference type="Gene3D" id="2.130.10.10">
    <property type="entry name" value="YVTN repeat-like/Quinoprotein amine dehydrogenase"/>
    <property type="match status" value="1"/>
</dbReference>
<dbReference type="InterPro" id="IPR015943">
    <property type="entry name" value="WD40/YVTN_repeat-like_dom_sf"/>
</dbReference>
<dbReference type="Proteomes" id="UP000828390">
    <property type="component" value="Unassembled WGS sequence"/>
</dbReference>
<evidence type="ECO:0000313" key="4">
    <source>
        <dbReference type="EMBL" id="KAH3783783.1"/>
    </source>
</evidence>
<dbReference type="GO" id="GO:0030126">
    <property type="term" value="C:COPI vesicle coat"/>
    <property type="evidence" value="ECO:0007669"/>
    <property type="project" value="TreeGrafter"/>
</dbReference>
<dbReference type="Pfam" id="PF00400">
    <property type="entry name" value="WD40"/>
    <property type="match status" value="1"/>
</dbReference>
<dbReference type="GO" id="GO:0006890">
    <property type="term" value="P:retrograde vesicle-mediated transport, Golgi to endoplasmic reticulum"/>
    <property type="evidence" value="ECO:0007669"/>
    <property type="project" value="TreeGrafter"/>
</dbReference>
<evidence type="ECO:0000256" key="2">
    <source>
        <dbReference type="ARBA" id="ARBA00022574"/>
    </source>
</evidence>
<evidence type="ECO:0000313" key="5">
    <source>
        <dbReference type="Proteomes" id="UP000828390"/>
    </source>
</evidence>
<gene>
    <name evidence="4" type="ORF">DPMN_161733</name>
</gene>
<dbReference type="AlphaFoldDB" id="A0A9D4ITN1"/>
<reference evidence="4" key="2">
    <citation type="submission" date="2020-11" db="EMBL/GenBank/DDBJ databases">
        <authorList>
            <person name="McCartney M.A."/>
            <person name="Auch B."/>
            <person name="Kono T."/>
            <person name="Mallez S."/>
            <person name="Becker A."/>
            <person name="Gohl D.M."/>
            <person name="Silverstein K.A.T."/>
            <person name="Koren S."/>
            <person name="Bechman K.B."/>
            <person name="Herman A."/>
            <person name="Abrahante J.E."/>
            <person name="Garbe J."/>
        </authorList>
    </citation>
    <scope>NUCLEOTIDE SEQUENCE</scope>
    <source>
        <strain evidence="4">Duluth1</strain>
        <tissue evidence="4">Whole animal</tissue>
    </source>
</reference>
<dbReference type="PANTHER" id="PTHR19876:SF2">
    <property type="entry name" value="COATOMER SUBUNIT BETA"/>
    <property type="match status" value="1"/>
</dbReference>
<dbReference type="GO" id="GO:0006891">
    <property type="term" value="P:intra-Golgi vesicle-mediated transport"/>
    <property type="evidence" value="ECO:0007669"/>
    <property type="project" value="TreeGrafter"/>
</dbReference>
<reference evidence="4" key="1">
    <citation type="journal article" date="2019" name="bioRxiv">
        <title>The Genome of the Zebra Mussel, Dreissena polymorpha: A Resource for Invasive Species Research.</title>
        <authorList>
            <person name="McCartney M.A."/>
            <person name="Auch B."/>
            <person name="Kono T."/>
            <person name="Mallez S."/>
            <person name="Zhang Y."/>
            <person name="Obille A."/>
            <person name="Becker A."/>
            <person name="Abrahante J.E."/>
            <person name="Garbe J."/>
            <person name="Badalamenti J.P."/>
            <person name="Herman A."/>
            <person name="Mangelson H."/>
            <person name="Liachko I."/>
            <person name="Sullivan S."/>
            <person name="Sone E.D."/>
            <person name="Koren S."/>
            <person name="Silverstein K.A.T."/>
            <person name="Beckman K.B."/>
            <person name="Gohl D.M."/>
        </authorList>
    </citation>
    <scope>NUCLEOTIDE SEQUENCE</scope>
    <source>
        <strain evidence="4">Duluth1</strain>
        <tissue evidence="4">Whole animal</tissue>
    </source>
</reference>
<dbReference type="InterPro" id="IPR050844">
    <property type="entry name" value="Coatomer_complex_subunit"/>
</dbReference>
<keyword evidence="2" id="KW-0853">WD repeat</keyword>
<dbReference type="InterPro" id="IPR001680">
    <property type="entry name" value="WD40_rpt"/>
</dbReference>
<sequence>MLIKLWDWDKKWTCTQVFEGHSHYVMQIVINPKDNNTFASASLDRTVKVRTTTPSPVPHWTGLLR</sequence>
<organism evidence="4 5">
    <name type="scientific">Dreissena polymorpha</name>
    <name type="common">Zebra mussel</name>
    <name type="synonym">Mytilus polymorpha</name>
    <dbReference type="NCBI Taxonomy" id="45954"/>
    <lineage>
        <taxon>Eukaryota</taxon>
        <taxon>Metazoa</taxon>
        <taxon>Spiralia</taxon>
        <taxon>Lophotrochozoa</taxon>
        <taxon>Mollusca</taxon>
        <taxon>Bivalvia</taxon>
        <taxon>Autobranchia</taxon>
        <taxon>Heteroconchia</taxon>
        <taxon>Euheterodonta</taxon>
        <taxon>Imparidentia</taxon>
        <taxon>Neoheterodontei</taxon>
        <taxon>Myida</taxon>
        <taxon>Dreissenoidea</taxon>
        <taxon>Dreissenidae</taxon>
        <taxon>Dreissena</taxon>
    </lineage>
</organism>
<dbReference type="GO" id="GO:0006888">
    <property type="term" value="P:endoplasmic reticulum to Golgi vesicle-mediated transport"/>
    <property type="evidence" value="ECO:0007669"/>
    <property type="project" value="TreeGrafter"/>
</dbReference>
<keyword evidence="5" id="KW-1185">Reference proteome</keyword>
<dbReference type="SUPFAM" id="SSF50978">
    <property type="entry name" value="WD40 repeat-like"/>
    <property type="match status" value="1"/>
</dbReference>
<dbReference type="PANTHER" id="PTHR19876">
    <property type="entry name" value="COATOMER"/>
    <property type="match status" value="1"/>
</dbReference>
<protein>
    <submittedName>
        <fullName evidence="4">Uncharacterized protein</fullName>
    </submittedName>
</protein>
<comment type="subcellular location">
    <subcellularLocation>
        <location evidence="1">Cytoplasmic vesicle</location>
        <location evidence="1">COPI-coated vesicle membrane</location>
        <topology evidence="1">Peripheral membrane protein</topology>
        <orientation evidence="1">Cytoplasmic side</orientation>
    </subcellularLocation>
</comment>
<dbReference type="EMBL" id="JAIWYP010000008">
    <property type="protein sequence ID" value="KAH3783783.1"/>
    <property type="molecule type" value="Genomic_DNA"/>
</dbReference>
<evidence type="ECO:0000256" key="1">
    <source>
        <dbReference type="ARBA" id="ARBA00004347"/>
    </source>
</evidence>
<evidence type="ECO:0000256" key="3">
    <source>
        <dbReference type="ARBA" id="ARBA00022737"/>
    </source>
</evidence>
<comment type="caution">
    <text evidence="4">The sequence shown here is derived from an EMBL/GenBank/DDBJ whole genome shotgun (WGS) entry which is preliminary data.</text>
</comment>